<dbReference type="PANTHER" id="PTHR10695:SF46">
    <property type="entry name" value="BIFUNCTIONAL COENZYME A SYNTHASE-RELATED"/>
    <property type="match status" value="1"/>
</dbReference>
<dbReference type="SUPFAM" id="SSF52374">
    <property type="entry name" value="Nucleotidylyl transferase"/>
    <property type="match status" value="1"/>
</dbReference>
<proteinExistence type="predicted"/>
<comment type="caution">
    <text evidence="2">The sequence shown here is derived from an EMBL/GenBank/DDBJ whole genome shotgun (WGS) entry which is preliminary data.</text>
</comment>
<dbReference type="Pfam" id="PF01467">
    <property type="entry name" value="CTP_transf_like"/>
    <property type="match status" value="1"/>
</dbReference>
<dbReference type="GO" id="GO:0015937">
    <property type="term" value="P:coenzyme A biosynthetic process"/>
    <property type="evidence" value="ECO:0007669"/>
    <property type="project" value="TreeGrafter"/>
</dbReference>
<dbReference type="AlphaFoldDB" id="A0AA39ZDZ5"/>
<gene>
    <name evidence="2" type="ORF">QBC41DRAFT_320415</name>
</gene>
<evidence type="ECO:0000259" key="1">
    <source>
        <dbReference type="Pfam" id="PF01467"/>
    </source>
</evidence>
<dbReference type="EMBL" id="JAULSY010000046">
    <property type="protein sequence ID" value="KAK0669169.1"/>
    <property type="molecule type" value="Genomic_DNA"/>
</dbReference>
<organism evidence="2 3">
    <name type="scientific">Cercophora samala</name>
    <dbReference type="NCBI Taxonomy" id="330535"/>
    <lineage>
        <taxon>Eukaryota</taxon>
        <taxon>Fungi</taxon>
        <taxon>Dikarya</taxon>
        <taxon>Ascomycota</taxon>
        <taxon>Pezizomycotina</taxon>
        <taxon>Sordariomycetes</taxon>
        <taxon>Sordariomycetidae</taxon>
        <taxon>Sordariales</taxon>
        <taxon>Lasiosphaeriaceae</taxon>
        <taxon>Cercophora</taxon>
    </lineage>
</organism>
<dbReference type="InterPro" id="IPR014729">
    <property type="entry name" value="Rossmann-like_a/b/a_fold"/>
</dbReference>
<feature type="domain" description="Cytidyltransferase-like" evidence="1">
    <location>
        <begin position="214"/>
        <end position="405"/>
    </location>
</feature>
<keyword evidence="3" id="KW-1185">Reference proteome</keyword>
<name>A0AA39ZDZ5_9PEZI</name>
<sequence>MPREDLPSLLLLPFPPDPSSRSLLSTAYRPSITAALSRLKRPNGASKLTVAVECPILHGQFLRSKTLSWTEAQALVAGIYTIISVVSAQLGIGTEIDGGPNSVDATVVLIDHNRNKRFTEDFRPAIETNNTTVIDLATFASACHPWNYIFHVRSELGLQLYQTYLKLAEGRQTLLQEQLVPVEGGITMNVAPSAQGSSPRPTPAQTPGVPVVCLGGTFDYLHPGHKLLLTAAALLLRVPRKDDANMQPCTYIIGITGDELLKNKKYAEFVQSWETRARTVILFLSRILELSERGWKDTQQPRRVEEKDGDFKAWFRDGTILVHCVRIQDPFGPTITVENVDALVVSGETRSGGKAVNDKRAEQGWKTLEVFEVDVLEAEDVLDEKEGTKTEENFSAKISSSAIRQQRALAKPGTKI</sequence>
<dbReference type="Gene3D" id="3.40.50.620">
    <property type="entry name" value="HUPs"/>
    <property type="match status" value="1"/>
</dbReference>
<dbReference type="Proteomes" id="UP001174997">
    <property type="component" value="Unassembled WGS sequence"/>
</dbReference>
<dbReference type="GO" id="GO:0004140">
    <property type="term" value="F:dephospho-CoA kinase activity"/>
    <property type="evidence" value="ECO:0007669"/>
    <property type="project" value="TreeGrafter"/>
</dbReference>
<protein>
    <recommendedName>
        <fullName evidence="1">Cytidyltransferase-like domain-containing protein</fullName>
    </recommendedName>
</protein>
<evidence type="ECO:0000313" key="2">
    <source>
        <dbReference type="EMBL" id="KAK0669169.1"/>
    </source>
</evidence>
<accession>A0AA39ZDZ5</accession>
<reference evidence="2" key="1">
    <citation type="submission" date="2023-06" db="EMBL/GenBank/DDBJ databases">
        <title>Genome-scale phylogeny and comparative genomics of the fungal order Sordariales.</title>
        <authorList>
            <consortium name="Lawrence Berkeley National Laboratory"/>
            <person name="Hensen N."/>
            <person name="Bonometti L."/>
            <person name="Westerberg I."/>
            <person name="Brannstrom I.O."/>
            <person name="Guillou S."/>
            <person name="Cros-Aarteil S."/>
            <person name="Calhoun S."/>
            <person name="Haridas S."/>
            <person name="Kuo A."/>
            <person name="Mondo S."/>
            <person name="Pangilinan J."/>
            <person name="Riley R."/>
            <person name="Labutti K."/>
            <person name="Andreopoulos B."/>
            <person name="Lipzen A."/>
            <person name="Chen C."/>
            <person name="Yanf M."/>
            <person name="Daum C."/>
            <person name="Ng V."/>
            <person name="Clum A."/>
            <person name="Steindorff A."/>
            <person name="Ohm R."/>
            <person name="Martin F."/>
            <person name="Silar P."/>
            <person name="Natvig D."/>
            <person name="Lalanne C."/>
            <person name="Gautier V."/>
            <person name="Ament-Velasquez S.L."/>
            <person name="Kruys A."/>
            <person name="Hutchinson M.I."/>
            <person name="Powell A.J."/>
            <person name="Barry K."/>
            <person name="Miller A.N."/>
            <person name="Grigoriev I.V."/>
            <person name="Debuchy R."/>
            <person name="Gladieux P."/>
            <person name="Thoren M.H."/>
            <person name="Johannesson H."/>
        </authorList>
    </citation>
    <scope>NUCLEOTIDE SEQUENCE</scope>
    <source>
        <strain evidence="2">CBS 307.81</strain>
    </source>
</reference>
<dbReference type="InterPro" id="IPR004821">
    <property type="entry name" value="Cyt_trans-like"/>
</dbReference>
<dbReference type="PANTHER" id="PTHR10695">
    <property type="entry name" value="DEPHOSPHO-COA KINASE-RELATED"/>
    <property type="match status" value="1"/>
</dbReference>
<evidence type="ECO:0000313" key="3">
    <source>
        <dbReference type="Proteomes" id="UP001174997"/>
    </source>
</evidence>